<sequence>MCVGPAIPAGAFAQHVSHHFGGTTLSSTTAPPPAPARKRSSAALGWVISIAFNVVAPILIYNHFHGHTSEYVALLLSGLGPVLDIVIYLAWHRRADEFAMISLLFVAITVVVSFIGPHDARLLLAKDSAVTGLFGLLCLATLAAPRPLMFYFGRKFATDGTPEQVAWWNGLWQFEGFRTVQRNLTIGWGVGMLVEAVVRIACVYSLSHGTVVTVNSVLPYAFTGVLVFWTMSYARRAQARGAARAALATATAETV</sequence>
<feature type="transmembrane region" description="Helical" evidence="1">
    <location>
        <begin position="218"/>
        <end position="234"/>
    </location>
</feature>
<dbReference type="EMBL" id="VIWT01000001">
    <property type="protein sequence ID" value="TWF98684.1"/>
    <property type="molecule type" value="Genomic_DNA"/>
</dbReference>
<dbReference type="AlphaFoldDB" id="A0A561UH52"/>
<organism evidence="2 3">
    <name type="scientific">Kitasatospora viridis</name>
    <dbReference type="NCBI Taxonomy" id="281105"/>
    <lineage>
        <taxon>Bacteria</taxon>
        <taxon>Bacillati</taxon>
        <taxon>Actinomycetota</taxon>
        <taxon>Actinomycetes</taxon>
        <taxon>Kitasatosporales</taxon>
        <taxon>Streptomycetaceae</taxon>
        <taxon>Kitasatospora</taxon>
    </lineage>
</organism>
<feature type="transmembrane region" description="Helical" evidence="1">
    <location>
        <begin position="98"/>
        <end position="116"/>
    </location>
</feature>
<accession>A0A561UH52</accession>
<feature type="transmembrane region" description="Helical" evidence="1">
    <location>
        <begin position="71"/>
        <end position="91"/>
    </location>
</feature>
<feature type="transmembrane region" description="Helical" evidence="1">
    <location>
        <begin position="186"/>
        <end position="206"/>
    </location>
</feature>
<name>A0A561UH52_9ACTN</name>
<evidence type="ECO:0008006" key="4">
    <source>
        <dbReference type="Google" id="ProtNLM"/>
    </source>
</evidence>
<evidence type="ECO:0000256" key="1">
    <source>
        <dbReference type="SAM" id="Phobius"/>
    </source>
</evidence>
<evidence type="ECO:0000313" key="2">
    <source>
        <dbReference type="EMBL" id="TWF98684.1"/>
    </source>
</evidence>
<comment type="caution">
    <text evidence="2">The sequence shown here is derived from an EMBL/GenBank/DDBJ whole genome shotgun (WGS) entry which is preliminary data.</text>
</comment>
<keyword evidence="3" id="KW-1185">Reference proteome</keyword>
<keyword evidence="1" id="KW-0472">Membrane</keyword>
<keyword evidence="1" id="KW-0812">Transmembrane</keyword>
<gene>
    <name evidence="2" type="ORF">FHX73_112505</name>
</gene>
<evidence type="ECO:0000313" key="3">
    <source>
        <dbReference type="Proteomes" id="UP000317940"/>
    </source>
</evidence>
<proteinExistence type="predicted"/>
<feature type="transmembrane region" description="Helical" evidence="1">
    <location>
        <begin position="43"/>
        <end position="65"/>
    </location>
</feature>
<feature type="transmembrane region" description="Helical" evidence="1">
    <location>
        <begin position="128"/>
        <end position="145"/>
    </location>
</feature>
<protein>
    <recommendedName>
        <fullName evidence="4">Intracellular septation protein A</fullName>
    </recommendedName>
</protein>
<dbReference type="Proteomes" id="UP000317940">
    <property type="component" value="Unassembled WGS sequence"/>
</dbReference>
<keyword evidence="1" id="KW-1133">Transmembrane helix</keyword>
<reference evidence="2 3" key="1">
    <citation type="submission" date="2019-06" db="EMBL/GenBank/DDBJ databases">
        <title>Sequencing the genomes of 1000 actinobacteria strains.</title>
        <authorList>
            <person name="Klenk H.-P."/>
        </authorList>
    </citation>
    <scope>NUCLEOTIDE SEQUENCE [LARGE SCALE GENOMIC DNA]</scope>
    <source>
        <strain evidence="2 3">DSM 44826</strain>
    </source>
</reference>
<dbReference type="NCBIfam" id="NF041646">
    <property type="entry name" value="VC0807_fam"/>
    <property type="match status" value="1"/>
</dbReference>